<dbReference type="Gene3D" id="3.10.280.10">
    <property type="entry name" value="Mitochondrial glycoprotein"/>
    <property type="match status" value="2"/>
</dbReference>
<organism evidence="1 2">
    <name type="scientific">Quillaja saponaria</name>
    <name type="common">Soap bark tree</name>
    <dbReference type="NCBI Taxonomy" id="32244"/>
    <lineage>
        <taxon>Eukaryota</taxon>
        <taxon>Viridiplantae</taxon>
        <taxon>Streptophyta</taxon>
        <taxon>Embryophyta</taxon>
        <taxon>Tracheophyta</taxon>
        <taxon>Spermatophyta</taxon>
        <taxon>Magnoliopsida</taxon>
        <taxon>eudicotyledons</taxon>
        <taxon>Gunneridae</taxon>
        <taxon>Pentapetalae</taxon>
        <taxon>rosids</taxon>
        <taxon>fabids</taxon>
        <taxon>Fabales</taxon>
        <taxon>Quillajaceae</taxon>
        <taxon>Quillaja</taxon>
    </lineage>
</organism>
<dbReference type="Proteomes" id="UP001163823">
    <property type="component" value="Chromosome 3"/>
</dbReference>
<dbReference type="KEGG" id="qsa:O6P43_006483"/>
<dbReference type="SUPFAM" id="SSF54529">
    <property type="entry name" value="Mitochondrial glycoprotein MAM33-like"/>
    <property type="match status" value="1"/>
</dbReference>
<proteinExistence type="predicted"/>
<dbReference type="AlphaFoldDB" id="A0AAD7VIB1"/>
<name>A0AAD7VIB1_QUISA</name>
<dbReference type="InterPro" id="IPR036561">
    <property type="entry name" value="MAM33_sf"/>
</dbReference>
<dbReference type="Pfam" id="PF02330">
    <property type="entry name" value="MAM33"/>
    <property type="match status" value="1"/>
</dbReference>
<dbReference type="EMBL" id="JARAOO010000003">
    <property type="protein sequence ID" value="KAJ7976748.1"/>
    <property type="molecule type" value="Genomic_DNA"/>
</dbReference>
<gene>
    <name evidence="1" type="ORF">O6P43_006483</name>
</gene>
<accession>A0AAD7VIB1</accession>
<evidence type="ECO:0000313" key="2">
    <source>
        <dbReference type="Proteomes" id="UP001163823"/>
    </source>
</evidence>
<dbReference type="InterPro" id="IPR003428">
    <property type="entry name" value="MAM33"/>
</dbReference>
<comment type="caution">
    <text evidence="1">The sequence shown here is derived from an EMBL/GenBank/DDBJ whole genome shotgun (WGS) entry which is preliminary data.</text>
</comment>
<evidence type="ECO:0000313" key="1">
    <source>
        <dbReference type="EMBL" id="KAJ7976748.1"/>
    </source>
</evidence>
<dbReference type="PANTHER" id="PTHR10826:SF1">
    <property type="entry name" value="COMPLEMENT COMPONENT 1 Q SUBCOMPONENT-BINDING PROTEIN, MITOCHONDRIAL"/>
    <property type="match status" value="1"/>
</dbReference>
<dbReference type="PANTHER" id="PTHR10826">
    <property type="entry name" value="COMPLEMENT COMPONENT 1"/>
    <property type="match status" value="1"/>
</dbReference>
<keyword evidence="2" id="KW-1185">Reference proteome</keyword>
<dbReference type="FunFam" id="3.10.280.10:FF:000006">
    <property type="entry name" value="Mitochondrial glycoprotein, expressed"/>
    <property type="match status" value="1"/>
</dbReference>
<protein>
    <submittedName>
        <fullName evidence="1">Mitochondrial glycoprotein</fullName>
    </submittedName>
</protein>
<reference evidence="1" key="1">
    <citation type="journal article" date="2023" name="Science">
        <title>Elucidation of the pathway for biosynthesis of saponin adjuvants from the soapbark tree.</title>
        <authorList>
            <person name="Reed J."/>
            <person name="Orme A."/>
            <person name="El-Demerdash A."/>
            <person name="Owen C."/>
            <person name="Martin L.B.B."/>
            <person name="Misra R.C."/>
            <person name="Kikuchi S."/>
            <person name="Rejzek M."/>
            <person name="Martin A.C."/>
            <person name="Harkess A."/>
            <person name="Leebens-Mack J."/>
            <person name="Louveau T."/>
            <person name="Stephenson M.J."/>
            <person name="Osbourn A."/>
        </authorList>
    </citation>
    <scope>NUCLEOTIDE SEQUENCE</scope>
    <source>
        <strain evidence="1">S10</strain>
    </source>
</reference>
<sequence length="200" mass="22848">MPRVIPVLREGRKALRDLNLLKVLQSEIKDELSSDPFQNKQNGSPGDFKVEWESPESKDVVLRRKCKSGEEVAVSALLGPVIFERDGIFPRDVLMKVCVKKPGMSPMLQFNCNVFEKHNSGFEFDIYSAYYLQSPRCLGSSVYRGPLFSDLDPQLQVALKEYLVAKGIGEGLTNFLFFYLNKREQGQYVNWLKRLESFVA</sequence>
<dbReference type="GO" id="GO:0005759">
    <property type="term" value="C:mitochondrial matrix"/>
    <property type="evidence" value="ECO:0007669"/>
    <property type="project" value="InterPro"/>
</dbReference>